<proteinExistence type="predicted"/>
<accession>A0AAD6T8N4</accession>
<name>A0AAD6T8N4_9AGAR</name>
<dbReference type="AlphaFoldDB" id="A0AAD6T8N4"/>
<sequence length="204" mass="21752">MFEFLSSVLWNVELVVLDLSLRFWCLAPASRAASLRLQAAELHRVVPVLGGSLSSLDGWVVVTAYQVGSYFFQIPRGSSKKEFNLGGHCSSPANSLIETLGFIPLALAASAHSSTLLSLICSMCLSGRETAYALGGKSANTAPIILPSIPASTFLSNLGMEFIFLSSSPVAVLLAGSWTINYLDDAGELEQAIVPPNLYILRSI</sequence>
<gene>
    <name evidence="1" type="ORF">C8F04DRAFT_1305540</name>
</gene>
<evidence type="ECO:0000313" key="1">
    <source>
        <dbReference type="EMBL" id="KAJ7040916.1"/>
    </source>
</evidence>
<dbReference type="EMBL" id="JARJCM010000019">
    <property type="protein sequence ID" value="KAJ7040916.1"/>
    <property type="molecule type" value="Genomic_DNA"/>
</dbReference>
<protein>
    <submittedName>
        <fullName evidence="1">Uncharacterized protein</fullName>
    </submittedName>
</protein>
<organism evidence="1 2">
    <name type="scientific">Mycena alexandri</name>
    <dbReference type="NCBI Taxonomy" id="1745969"/>
    <lineage>
        <taxon>Eukaryota</taxon>
        <taxon>Fungi</taxon>
        <taxon>Dikarya</taxon>
        <taxon>Basidiomycota</taxon>
        <taxon>Agaricomycotina</taxon>
        <taxon>Agaricomycetes</taxon>
        <taxon>Agaricomycetidae</taxon>
        <taxon>Agaricales</taxon>
        <taxon>Marasmiineae</taxon>
        <taxon>Mycenaceae</taxon>
        <taxon>Mycena</taxon>
    </lineage>
</organism>
<evidence type="ECO:0000313" key="2">
    <source>
        <dbReference type="Proteomes" id="UP001218188"/>
    </source>
</evidence>
<keyword evidence="2" id="KW-1185">Reference proteome</keyword>
<dbReference type="Proteomes" id="UP001218188">
    <property type="component" value="Unassembled WGS sequence"/>
</dbReference>
<reference evidence="1" key="1">
    <citation type="submission" date="2023-03" db="EMBL/GenBank/DDBJ databases">
        <title>Massive genome expansion in bonnet fungi (Mycena s.s.) driven by repeated elements and novel gene families across ecological guilds.</title>
        <authorList>
            <consortium name="Lawrence Berkeley National Laboratory"/>
            <person name="Harder C.B."/>
            <person name="Miyauchi S."/>
            <person name="Viragh M."/>
            <person name="Kuo A."/>
            <person name="Thoen E."/>
            <person name="Andreopoulos B."/>
            <person name="Lu D."/>
            <person name="Skrede I."/>
            <person name="Drula E."/>
            <person name="Henrissat B."/>
            <person name="Morin E."/>
            <person name="Kohler A."/>
            <person name="Barry K."/>
            <person name="LaButti K."/>
            <person name="Morin E."/>
            <person name="Salamov A."/>
            <person name="Lipzen A."/>
            <person name="Mereny Z."/>
            <person name="Hegedus B."/>
            <person name="Baldrian P."/>
            <person name="Stursova M."/>
            <person name="Weitz H."/>
            <person name="Taylor A."/>
            <person name="Grigoriev I.V."/>
            <person name="Nagy L.G."/>
            <person name="Martin F."/>
            <person name="Kauserud H."/>
        </authorList>
    </citation>
    <scope>NUCLEOTIDE SEQUENCE</scope>
    <source>
        <strain evidence="1">CBHHK200</strain>
    </source>
</reference>
<comment type="caution">
    <text evidence="1">The sequence shown here is derived from an EMBL/GenBank/DDBJ whole genome shotgun (WGS) entry which is preliminary data.</text>
</comment>